<dbReference type="EMBL" id="JANPWB010000003">
    <property type="protein sequence ID" value="KAJ1203861.1"/>
    <property type="molecule type" value="Genomic_DNA"/>
</dbReference>
<gene>
    <name evidence="1" type="ORF">NDU88_007642</name>
</gene>
<sequence>MGDDFTCKVTDNQDENGFTLVNLKKKMKRIEAHANFILEYLKAGVIPMGLRVRNIPGLFAEIRKFLEKLSLIANRCSRDWILLIIETAREMISSLENEVLELETKIKQKAPWKKLESAWKR</sequence>
<reference evidence="1" key="1">
    <citation type="journal article" date="2022" name="bioRxiv">
        <title>Sequencing and chromosome-scale assembly of the giantPleurodeles waltlgenome.</title>
        <authorList>
            <person name="Brown T."/>
            <person name="Elewa A."/>
            <person name="Iarovenko S."/>
            <person name="Subramanian E."/>
            <person name="Araus A.J."/>
            <person name="Petzold A."/>
            <person name="Susuki M."/>
            <person name="Suzuki K.-i.T."/>
            <person name="Hayashi T."/>
            <person name="Toyoda A."/>
            <person name="Oliveira C."/>
            <person name="Osipova E."/>
            <person name="Leigh N.D."/>
            <person name="Simon A."/>
            <person name="Yun M.H."/>
        </authorList>
    </citation>
    <scope>NUCLEOTIDE SEQUENCE</scope>
    <source>
        <strain evidence="1">20211129_DDA</strain>
        <tissue evidence="1">Liver</tissue>
    </source>
</reference>
<comment type="caution">
    <text evidence="1">The sequence shown here is derived from an EMBL/GenBank/DDBJ whole genome shotgun (WGS) entry which is preliminary data.</text>
</comment>
<organism evidence="1 2">
    <name type="scientific">Pleurodeles waltl</name>
    <name type="common">Iberian ribbed newt</name>
    <dbReference type="NCBI Taxonomy" id="8319"/>
    <lineage>
        <taxon>Eukaryota</taxon>
        <taxon>Metazoa</taxon>
        <taxon>Chordata</taxon>
        <taxon>Craniata</taxon>
        <taxon>Vertebrata</taxon>
        <taxon>Euteleostomi</taxon>
        <taxon>Amphibia</taxon>
        <taxon>Batrachia</taxon>
        <taxon>Caudata</taxon>
        <taxon>Salamandroidea</taxon>
        <taxon>Salamandridae</taxon>
        <taxon>Pleurodelinae</taxon>
        <taxon>Pleurodeles</taxon>
    </lineage>
</organism>
<evidence type="ECO:0000313" key="1">
    <source>
        <dbReference type="EMBL" id="KAJ1203861.1"/>
    </source>
</evidence>
<name>A0AAV7VU92_PLEWA</name>
<evidence type="ECO:0000313" key="2">
    <source>
        <dbReference type="Proteomes" id="UP001066276"/>
    </source>
</evidence>
<dbReference type="AlphaFoldDB" id="A0AAV7VU92"/>
<protein>
    <submittedName>
        <fullName evidence="1">Uncharacterized protein</fullName>
    </submittedName>
</protein>
<keyword evidence="2" id="KW-1185">Reference proteome</keyword>
<accession>A0AAV7VU92</accession>
<dbReference type="Proteomes" id="UP001066276">
    <property type="component" value="Chromosome 2_1"/>
</dbReference>
<proteinExistence type="predicted"/>